<dbReference type="EMBL" id="JAPZBQ010000005">
    <property type="protein sequence ID" value="KAJ5328200.1"/>
    <property type="molecule type" value="Genomic_DNA"/>
</dbReference>
<comment type="caution">
    <text evidence="1">The sequence shown here is derived from an EMBL/GenBank/DDBJ whole genome shotgun (WGS) entry which is preliminary data.</text>
</comment>
<sequence length="312" mass="36889">MQEMDNKTGPPWGHMALEQYFIREWNWISKETPDEQRARLVKQFIDLPHIPRVWAEVHLGDTSTLRVPTTKEIDIILRPYRPDILRWHGYHMYQDHQAPVLLRTYYSTDKTTRAKHDKVMKEWADSDRYKYQSWWGVLDNQEYFDFGLNWRRIYDILPEVNNPIQWRSEIAGLVTRGRSPEFVDGSLRLIFKILIAEAKDDDPTVWYEKRDTVIETCGDILQYEVVDTYLLIADKEAFDSNRLRLLYLDTFQNIVREGRLDAEGKGIGGVMDSWRESVMMHKITVAGDKYRVNGELGQVLYQLTEEDLANPI</sequence>
<accession>A0A9W9Q746</accession>
<protein>
    <submittedName>
        <fullName evidence="1">Uncharacterized protein</fullName>
    </submittedName>
</protein>
<evidence type="ECO:0000313" key="1">
    <source>
        <dbReference type="EMBL" id="KAJ5328200.1"/>
    </source>
</evidence>
<reference evidence="1" key="1">
    <citation type="submission" date="2022-12" db="EMBL/GenBank/DDBJ databases">
        <authorList>
            <person name="Petersen C."/>
        </authorList>
    </citation>
    <scope>NUCLEOTIDE SEQUENCE</scope>
    <source>
        <strain evidence="1">IBT 35673</strain>
    </source>
</reference>
<organism evidence="1 2">
    <name type="scientific">Penicillium brevicompactum</name>
    <dbReference type="NCBI Taxonomy" id="5074"/>
    <lineage>
        <taxon>Eukaryota</taxon>
        <taxon>Fungi</taxon>
        <taxon>Dikarya</taxon>
        <taxon>Ascomycota</taxon>
        <taxon>Pezizomycotina</taxon>
        <taxon>Eurotiomycetes</taxon>
        <taxon>Eurotiomycetidae</taxon>
        <taxon>Eurotiales</taxon>
        <taxon>Aspergillaceae</taxon>
        <taxon>Penicillium</taxon>
    </lineage>
</organism>
<proteinExistence type="predicted"/>
<name>A0A9W9Q746_PENBR</name>
<evidence type="ECO:0000313" key="2">
    <source>
        <dbReference type="Proteomes" id="UP001147695"/>
    </source>
</evidence>
<dbReference type="Proteomes" id="UP001147695">
    <property type="component" value="Unassembled WGS sequence"/>
</dbReference>
<reference evidence="1" key="2">
    <citation type="journal article" date="2023" name="IMA Fungus">
        <title>Comparative genomic study of the Penicillium genus elucidates a diverse pangenome and 15 lateral gene transfer events.</title>
        <authorList>
            <person name="Petersen C."/>
            <person name="Sorensen T."/>
            <person name="Nielsen M.R."/>
            <person name="Sondergaard T.E."/>
            <person name="Sorensen J.L."/>
            <person name="Fitzpatrick D.A."/>
            <person name="Frisvad J.C."/>
            <person name="Nielsen K.L."/>
        </authorList>
    </citation>
    <scope>NUCLEOTIDE SEQUENCE</scope>
    <source>
        <strain evidence="1">IBT 35673</strain>
    </source>
</reference>
<gene>
    <name evidence="1" type="ORF">N7452_008590</name>
</gene>
<dbReference type="AlphaFoldDB" id="A0A9W9Q746"/>